<accession>A0AA40E8B9</accession>
<feature type="chain" id="PRO_5041394159" evidence="1">
    <location>
        <begin position="17"/>
        <end position="105"/>
    </location>
</feature>
<keyword evidence="1" id="KW-0732">Signal</keyword>
<dbReference type="EMBL" id="JAUIRO010000002">
    <property type="protein sequence ID" value="KAK0727731.1"/>
    <property type="molecule type" value="Genomic_DNA"/>
</dbReference>
<dbReference type="RefSeq" id="XP_060300586.1">
    <property type="nucleotide sequence ID" value="XM_060441300.1"/>
</dbReference>
<reference evidence="2" key="1">
    <citation type="submission" date="2023-06" db="EMBL/GenBank/DDBJ databases">
        <title>Genome-scale phylogeny and comparative genomics of the fungal order Sordariales.</title>
        <authorList>
            <consortium name="Lawrence Berkeley National Laboratory"/>
            <person name="Hensen N."/>
            <person name="Bonometti L."/>
            <person name="Westerberg I."/>
            <person name="Brannstrom I.O."/>
            <person name="Guillou S."/>
            <person name="Cros-Aarteil S."/>
            <person name="Calhoun S."/>
            <person name="Haridas S."/>
            <person name="Kuo A."/>
            <person name="Mondo S."/>
            <person name="Pangilinan J."/>
            <person name="Riley R."/>
            <person name="LaButti K."/>
            <person name="Andreopoulos B."/>
            <person name="Lipzen A."/>
            <person name="Chen C."/>
            <person name="Yanf M."/>
            <person name="Daum C."/>
            <person name="Ng V."/>
            <person name="Clum A."/>
            <person name="Steindorff A."/>
            <person name="Ohm R."/>
            <person name="Martin F."/>
            <person name="Silar P."/>
            <person name="Natvig D."/>
            <person name="Lalanne C."/>
            <person name="Gautier V."/>
            <person name="Ament-velasquez S.L."/>
            <person name="Kruys A."/>
            <person name="Hutchinson M.I."/>
            <person name="Powell A.J."/>
            <person name="Barry K."/>
            <person name="Miller A.N."/>
            <person name="Grigoriev I.V."/>
            <person name="Debuchy R."/>
            <person name="Gladieux P."/>
            <person name="Thoren M.H."/>
            <person name="Johannesson H."/>
        </authorList>
    </citation>
    <scope>NUCLEOTIDE SEQUENCE</scope>
    <source>
        <strain evidence="2">SMH2392-1A</strain>
    </source>
</reference>
<gene>
    <name evidence="2" type="ORF">B0T26DRAFT_695550</name>
</gene>
<name>A0AA40E8B9_9PEZI</name>
<feature type="signal peptide" evidence="1">
    <location>
        <begin position="1"/>
        <end position="16"/>
    </location>
</feature>
<sequence length="105" mass="11637">MAICLLVLTTNPAALNDWLPEVCRIVCVFVASMLDSGMFSPEGCGWHVDLADVRFVRKVSGLPEASQGRRFSKRPRAEVTENMGDHGLGRTVFVVTTAWAELRSW</sequence>
<dbReference type="Proteomes" id="UP001172101">
    <property type="component" value="Unassembled WGS sequence"/>
</dbReference>
<proteinExistence type="predicted"/>
<evidence type="ECO:0000313" key="3">
    <source>
        <dbReference type="Proteomes" id="UP001172101"/>
    </source>
</evidence>
<keyword evidence="3" id="KW-1185">Reference proteome</keyword>
<evidence type="ECO:0000256" key="1">
    <source>
        <dbReference type="SAM" id="SignalP"/>
    </source>
</evidence>
<organism evidence="2 3">
    <name type="scientific">Lasiosphaeria miniovina</name>
    <dbReference type="NCBI Taxonomy" id="1954250"/>
    <lineage>
        <taxon>Eukaryota</taxon>
        <taxon>Fungi</taxon>
        <taxon>Dikarya</taxon>
        <taxon>Ascomycota</taxon>
        <taxon>Pezizomycotina</taxon>
        <taxon>Sordariomycetes</taxon>
        <taxon>Sordariomycetidae</taxon>
        <taxon>Sordariales</taxon>
        <taxon>Lasiosphaeriaceae</taxon>
        <taxon>Lasiosphaeria</taxon>
    </lineage>
</organism>
<protein>
    <submittedName>
        <fullName evidence="2">Uncharacterized protein</fullName>
    </submittedName>
</protein>
<comment type="caution">
    <text evidence="2">The sequence shown here is derived from an EMBL/GenBank/DDBJ whole genome shotgun (WGS) entry which is preliminary data.</text>
</comment>
<evidence type="ECO:0000313" key="2">
    <source>
        <dbReference type="EMBL" id="KAK0727731.1"/>
    </source>
</evidence>
<dbReference type="GeneID" id="85324570"/>
<dbReference type="AlphaFoldDB" id="A0AA40E8B9"/>